<evidence type="ECO:0000313" key="4">
    <source>
        <dbReference type="EMBL" id="KAJ7348943.1"/>
    </source>
</evidence>
<dbReference type="InterPro" id="IPR001387">
    <property type="entry name" value="Cro/C1-type_HTH"/>
</dbReference>
<evidence type="ECO:0000259" key="3">
    <source>
        <dbReference type="SMART" id="SM00530"/>
    </source>
</evidence>
<dbReference type="Gene3D" id="1.10.260.40">
    <property type="entry name" value="lambda repressor-like DNA-binding domains"/>
    <property type="match status" value="1"/>
</dbReference>
<dbReference type="InterPro" id="IPR010982">
    <property type="entry name" value="Lambda_DNA-bd_dom_sf"/>
</dbReference>
<evidence type="ECO:0000313" key="5">
    <source>
        <dbReference type="Proteomes" id="UP001218218"/>
    </source>
</evidence>
<comment type="function">
    <text evidence="2">Transcriptional coactivator that stimulates GCN4-dependent transcriptional activity by bridging the DNA-binding region of GCN4 and TBP (SPT15), thereby recruiting TBP to GCN4-bound promoters. Involved in induction of the ribosome quality control (RQC) pathway; a pathway that degrades nascent peptide chains during problematic translation. Required to prevent stalled ribosomes from frameshifting.</text>
</comment>
<reference evidence="4" key="1">
    <citation type="submission" date="2023-03" db="EMBL/GenBank/DDBJ databases">
        <title>Massive genome expansion in bonnet fungi (Mycena s.s.) driven by repeated elements and novel gene families across ecological guilds.</title>
        <authorList>
            <consortium name="Lawrence Berkeley National Laboratory"/>
            <person name="Harder C.B."/>
            <person name="Miyauchi S."/>
            <person name="Viragh M."/>
            <person name="Kuo A."/>
            <person name="Thoen E."/>
            <person name="Andreopoulos B."/>
            <person name="Lu D."/>
            <person name="Skrede I."/>
            <person name="Drula E."/>
            <person name="Henrissat B."/>
            <person name="Morin E."/>
            <person name="Kohler A."/>
            <person name="Barry K."/>
            <person name="LaButti K."/>
            <person name="Morin E."/>
            <person name="Salamov A."/>
            <person name="Lipzen A."/>
            <person name="Mereny Z."/>
            <person name="Hegedus B."/>
            <person name="Baldrian P."/>
            <person name="Stursova M."/>
            <person name="Weitz H."/>
            <person name="Taylor A."/>
            <person name="Grigoriev I.V."/>
            <person name="Nagy L.G."/>
            <person name="Martin F."/>
            <person name="Kauserud H."/>
        </authorList>
    </citation>
    <scope>NUCLEOTIDE SEQUENCE</scope>
    <source>
        <strain evidence="4">CBHHK002</strain>
    </source>
</reference>
<name>A0AAD7A3Q1_9AGAR</name>
<sequence length="72" mass="7450">MAPNPQCSALASAKNKSGMSYADIAGKIGKSEQHVIDICTGSEKPTPDEFNALARTLGIQAQPTAIPAHATK</sequence>
<dbReference type="EMBL" id="JARIHO010000016">
    <property type="protein sequence ID" value="KAJ7348943.1"/>
    <property type="molecule type" value="Genomic_DNA"/>
</dbReference>
<dbReference type="SMART" id="SM00530">
    <property type="entry name" value="HTH_XRE"/>
    <property type="match status" value="1"/>
</dbReference>
<dbReference type="Pfam" id="PF01381">
    <property type="entry name" value="HTH_3"/>
    <property type="match status" value="1"/>
</dbReference>
<evidence type="ECO:0000256" key="1">
    <source>
        <dbReference type="ARBA" id="ARBA00009802"/>
    </source>
</evidence>
<comment type="caution">
    <text evidence="4">The sequence shown here is derived from an EMBL/GenBank/DDBJ whole genome shotgun (WGS) entry which is preliminary data.</text>
</comment>
<proteinExistence type="inferred from homology"/>
<dbReference type="CDD" id="cd00093">
    <property type="entry name" value="HTH_XRE"/>
    <property type="match status" value="1"/>
</dbReference>
<accession>A0AAD7A3Q1</accession>
<gene>
    <name evidence="4" type="ORF">DFH08DRAFT_863890</name>
</gene>
<organism evidence="4 5">
    <name type="scientific">Mycena albidolilacea</name>
    <dbReference type="NCBI Taxonomy" id="1033008"/>
    <lineage>
        <taxon>Eukaryota</taxon>
        <taxon>Fungi</taxon>
        <taxon>Dikarya</taxon>
        <taxon>Basidiomycota</taxon>
        <taxon>Agaricomycotina</taxon>
        <taxon>Agaricomycetes</taxon>
        <taxon>Agaricomycetidae</taxon>
        <taxon>Agaricales</taxon>
        <taxon>Marasmiineae</taxon>
        <taxon>Mycenaceae</taxon>
        <taxon>Mycena</taxon>
    </lineage>
</organism>
<dbReference type="AlphaFoldDB" id="A0AAD7A3Q1"/>
<dbReference type="Proteomes" id="UP001218218">
    <property type="component" value="Unassembled WGS sequence"/>
</dbReference>
<protein>
    <recommendedName>
        <fullName evidence="3">HTH cro/C1-type domain-containing protein</fullName>
    </recommendedName>
</protein>
<feature type="domain" description="HTH cro/C1-type" evidence="3">
    <location>
        <begin position="9"/>
        <end position="64"/>
    </location>
</feature>
<keyword evidence="5" id="KW-1185">Reference proteome</keyword>
<dbReference type="SUPFAM" id="SSF47413">
    <property type="entry name" value="lambda repressor-like DNA-binding domains"/>
    <property type="match status" value="1"/>
</dbReference>
<comment type="similarity">
    <text evidence="1">Belongs to the MBF1 family.</text>
</comment>
<evidence type="ECO:0000256" key="2">
    <source>
        <dbReference type="ARBA" id="ARBA00035107"/>
    </source>
</evidence>
<dbReference type="GO" id="GO:0003677">
    <property type="term" value="F:DNA binding"/>
    <property type="evidence" value="ECO:0007669"/>
    <property type="project" value="InterPro"/>
</dbReference>